<keyword evidence="3" id="KW-0268">Exocytosis</keyword>
<gene>
    <name evidence="7" type="ORF">CcCBS67573_g10575</name>
</gene>
<comment type="similarity">
    <text evidence="1">Belongs to the SEC3 family.</text>
</comment>
<dbReference type="STRING" id="246404.A0A507CQM1"/>
<evidence type="ECO:0000313" key="8">
    <source>
        <dbReference type="Proteomes" id="UP000320333"/>
    </source>
</evidence>
<dbReference type="PANTHER" id="PTHR16092:SF14">
    <property type="entry name" value="EXOCYST COMPLEX COMPONENT 1 ISOFORM X1"/>
    <property type="match status" value="1"/>
</dbReference>
<sequence>SELQALEAANVHEIIEGEEQADRVIADIDHTLHELETIDKWLLHYTTLLDKMGQDVHSVEVRNKALQVTSTNQKLLLQEIDSIVSKMKLTEPVSQRLKYESLDEPNGIKACERAVTVLMEIVKVKFDDTIAGIMLVKERHGLYNSYATDFAVRFTEFITTLIRTLTENLAKDKTRSQKLHLTMAGIEGVQTKLSNYRNLMNWIKSADTRKHYDIKMNYMDAFSRFYKAEIRGYIENLKHIHTNRKISPEDQDYIFMTAQVTVTAAATNAISAVMGSKATGISTMTAFRGVANILRKKDELLEETGQTMLGLARAANLKTGPEKNSEEQVLPDEAMGILLKSFISIVISEMNMAMDFLDLGKSSEDEYFEFSHDWLESLSQPREKLNDFRHQNRVNEVYDGIFSVYDDICMFFEWTMKYDQTFTVGMMNHLEDCQKQILPTAYQNLGLQMEMLMTKIVLNFERFVDDQIKEIEETKVTFKKRIGILPCIRTFPKFVDHMEKCVDGRQGQARSSVSSAYARIVKCIFDTLEALAKDHYESAKDSSKGVDDKESLNMHILNIENMHNFHAEIRARKIAGLEQFVKASKTLYDQNLDAYVKIVIRKPLGKILEFFEGVDNLLKSLAPEEVSFHLQFSKLALRD</sequence>
<evidence type="ECO:0000256" key="2">
    <source>
        <dbReference type="ARBA" id="ARBA00022448"/>
    </source>
</evidence>
<dbReference type="AlphaFoldDB" id="A0A507CQM1"/>
<dbReference type="PANTHER" id="PTHR16092">
    <property type="entry name" value="SEC3/SYNTAXIN-RELATED"/>
    <property type="match status" value="1"/>
</dbReference>
<dbReference type="InterPro" id="IPR019160">
    <property type="entry name" value="Sec3_CC"/>
</dbReference>
<dbReference type="GO" id="GO:0006893">
    <property type="term" value="P:Golgi to plasma membrane transport"/>
    <property type="evidence" value="ECO:0007669"/>
    <property type="project" value="TreeGrafter"/>
</dbReference>
<dbReference type="Pfam" id="PF20654">
    <property type="entry name" value="Sec3_C-term"/>
    <property type="match status" value="1"/>
</dbReference>
<dbReference type="EMBL" id="QEAP01001727">
    <property type="protein sequence ID" value="TPX41452.1"/>
    <property type="molecule type" value="Genomic_DNA"/>
</dbReference>
<dbReference type="GO" id="GO:0005546">
    <property type="term" value="F:phosphatidylinositol-4,5-bisphosphate binding"/>
    <property type="evidence" value="ECO:0007669"/>
    <property type="project" value="TreeGrafter"/>
</dbReference>
<feature type="domain" description="Exocyst complex component Sec3 coiled-coil" evidence="5">
    <location>
        <begin position="2"/>
        <end position="120"/>
    </location>
</feature>
<feature type="domain" description="Exocyst complex component Sec3 C-terminal" evidence="6">
    <location>
        <begin position="389"/>
        <end position="638"/>
    </location>
</feature>
<keyword evidence="2" id="KW-0813">Transport</keyword>
<evidence type="ECO:0000259" key="6">
    <source>
        <dbReference type="Pfam" id="PF20654"/>
    </source>
</evidence>
<dbReference type="Pfam" id="PF09763">
    <property type="entry name" value="Sec3_CC"/>
    <property type="match status" value="1"/>
</dbReference>
<comment type="caution">
    <text evidence="7">The sequence shown here is derived from an EMBL/GenBank/DDBJ whole genome shotgun (WGS) entry which is preliminary data.</text>
</comment>
<keyword evidence="4" id="KW-0175">Coiled coil</keyword>
<evidence type="ECO:0000256" key="4">
    <source>
        <dbReference type="ARBA" id="ARBA00023054"/>
    </source>
</evidence>
<name>A0A507CQM1_9FUNG</name>
<dbReference type="GO" id="GO:0005886">
    <property type="term" value="C:plasma membrane"/>
    <property type="evidence" value="ECO:0007669"/>
    <property type="project" value="TreeGrafter"/>
</dbReference>
<evidence type="ECO:0000259" key="5">
    <source>
        <dbReference type="Pfam" id="PF09763"/>
    </source>
</evidence>
<reference evidence="7 8" key="1">
    <citation type="journal article" date="2019" name="Sci. Rep.">
        <title>Comparative genomics of chytrid fungi reveal insights into the obligate biotrophic and pathogenic lifestyle of Synchytrium endobioticum.</title>
        <authorList>
            <person name="van de Vossenberg B.T.L.H."/>
            <person name="Warris S."/>
            <person name="Nguyen H.D.T."/>
            <person name="van Gent-Pelzer M.P.E."/>
            <person name="Joly D.L."/>
            <person name="van de Geest H.C."/>
            <person name="Bonants P.J.M."/>
            <person name="Smith D.S."/>
            <person name="Levesque C.A."/>
            <person name="van der Lee T.A.J."/>
        </authorList>
    </citation>
    <scope>NUCLEOTIDE SEQUENCE [LARGE SCALE GENOMIC DNA]</scope>
    <source>
        <strain evidence="7 8">CBS 675.73</strain>
    </source>
</reference>
<keyword evidence="8" id="KW-1185">Reference proteome</keyword>
<dbReference type="GO" id="GO:0006887">
    <property type="term" value="P:exocytosis"/>
    <property type="evidence" value="ECO:0007669"/>
    <property type="project" value="UniProtKB-KW"/>
</dbReference>
<organism evidence="7 8">
    <name type="scientific">Chytriomyces confervae</name>
    <dbReference type="NCBI Taxonomy" id="246404"/>
    <lineage>
        <taxon>Eukaryota</taxon>
        <taxon>Fungi</taxon>
        <taxon>Fungi incertae sedis</taxon>
        <taxon>Chytridiomycota</taxon>
        <taxon>Chytridiomycota incertae sedis</taxon>
        <taxon>Chytridiomycetes</taxon>
        <taxon>Chytridiales</taxon>
        <taxon>Chytriomycetaceae</taxon>
        <taxon>Chytriomyces</taxon>
    </lineage>
</organism>
<dbReference type="OrthoDB" id="27109at2759"/>
<evidence type="ECO:0000313" key="7">
    <source>
        <dbReference type="EMBL" id="TPX41452.1"/>
    </source>
</evidence>
<feature type="non-terminal residue" evidence="7">
    <location>
        <position position="1"/>
    </location>
</feature>
<evidence type="ECO:0000256" key="3">
    <source>
        <dbReference type="ARBA" id="ARBA00022483"/>
    </source>
</evidence>
<evidence type="ECO:0000256" key="1">
    <source>
        <dbReference type="ARBA" id="ARBA00006518"/>
    </source>
</evidence>
<dbReference type="Proteomes" id="UP000320333">
    <property type="component" value="Unassembled WGS sequence"/>
</dbReference>
<protein>
    <submittedName>
        <fullName evidence="7">Uncharacterized protein</fullName>
    </submittedName>
</protein>
<feature type="non-terminal residue" evidence="7">
    <location>
        <position position="639"/>
    </location>
</feature>
<accession>A0A507CQM1</accession>
<dbReference type="InterPro" id="IPR048628">
    <property type="entry name" value="Sec3_C"/>
</dbReference>
<dbReference type="GO" id="GO:0000145">
    <property type="term" value="C:exocyst"/>
    <property type="evidence" value="ECO:0007669"/>
    <property type="project" value="InterPro"/>
</dbReference>
<proteinExistence type="inferred from homology"/>